<reference evidence="1 2" key="1">
    <citation type="submission" date="2017-01" db="EMBL/GenBank/DDBJ databases">
        <title>The cable genome- insights into the physiology and evolution of filamentous bacteria capable of sulfide oxidation via long distance electron transfer.</title>
        <authorList>
            <person name="Schreiber L."/>
            <person name="Bjerg J.T."/>
            <person name="Boggild A."/>
            <person name="Van De Vossenberg J."/>
            <person name="Meysman F."/>
            <person name="Nielsen L.P."/>
            <person name="Schramm A."/>
            <person name="Kjeldsen K.U."/>
        </authorList>
    </citation>
    <scope>NUCLEOTIDE SEQUENCE [LARGE SCALE GENOMIC DNA]</scope>
    <source>
        <strain evidence="1">MCF</strain>
    </source>
</reference>
<dbReference type="EMBL" id="MTKO01000033">
    <property type="protein sequence ID" value="RWX47529.1"/>
    <property type="molecule type" value="Genomic_DNA"/>
</dbReference>
<organism evidence="1 2">
    <name type="scientific">Candidatus Electrothrix aarhusensis</name>
    <dbReference type="NCBI Taxonomy" id="1859131"/>
    <lineage>
        <taxon>Bacteria</taxon>
        <taxon>Pseudomonadati</taxon>
        <taxon>Thermodesulfobacteriota</taxon>
        <taxon>Desulfobulbia</taxon>
        <taxon>Desulfobulbales</taxon>
        <taxon>Desulfobulbaceae</taxon>
        <taxon>Candidatus Electrothrix</taxon>
    </lineage>
</organism>
<evidence type="ECO:0000313" key="1">
    <source>
        <dbReference type="EMBL" id="RWX47529.1"/>
    </source>
</evidence>
<protein>
    <submittedName>
        <fullName evidence="1">Uncharacterized protein</fullName>
    </submittedName>
</protein>
<comment type="caution">
    <text evidence="1">The sequence shown here is derived from an EMBL/GenBank/DDBJ whole genome shotgun (WGS) entry which is preliminary data.</text>
</comment>
<accession>A0A3S3QL45</accession>
<name>A0A3S3QL45_9BACT</name>
<dbReference type="AlphaFoldDB" id="A0A3S3QL45"/>
<dbReference type="Proteomes" id="UP000287853">
    <property type="component" value="Unassembled WGS sequence"/>
</dbReference>
<gene>
    <name evidence="1" type="ORF">H206_06343</name>
</gene>
<proteinExistence type="predicted"/>
<evidence type="ECO:0000313" key="2">
    <source>
        <dbReference type="Proteomes" id="UP000287853"/>
    </source>
</evidence>
<sequence>MMCTPLSKKYSLSALKTPVGPILSGLLWP</sequence>
<keyword evidence="2" id="KW-1185">Reference proteome</keyword>